<evidence type="ECO:0000313" key="3">
    <source>
        <dbReference type="EMBL" id="KKS82405.1"/>
    </source>
</evidence>
<dbReference type="InterPro" id="IPR020084">
    <property type="entry name" value="NUDIX_hydrolase_CS"/>
</dbReference>
<dbReference type="EMBL" id="LCFA01000010">
    <property type="protein sequence ID" value="KKS82405.1"/>
    <property type="molecule type" value="Genomic_DNA"/>
</dbReference>
<dbReference type="Gene3D" id="3.90.79.10">
    <property type="entry name" value="Nucleoside Triphosphate Pyrophosphohydrolase"/>
    <property type="match status" value="1"/>
</dbReference>
<dbReference type="AlphaFoldDB" id="A0A0G1C9R9"/>
<dbReference type="SUPFAM" id="SSF55811">
    <property type="entry name" value="Nudix"/>
    <property type="match status" value="1"/>
</dbReference>
<dbReference type="Proteomes" id="UP000034810">
    <property type="component" value="Unassembled WGS sequence"/>
</dbReference>
<name>A0A0G1C9R9_9BACT</name>
<sequence length="156" mass="17405">MPKISAGLVIYRKNNNRTEVLLVHPGGPFWVRKDKGAWSIPKGRNGHEEDLLATARREVKEETGLDFNDDSSFVSLGSVTQKSGKIVHAWAVKAADFLQNGPNQVPIQSNTVKMGLLEFPEVDRAEFFTLEEAKDKINPAQIGFLDRLTELIVAYL</sequence>
<dbReference type="InterPro" id="IPR015797">
    <property type="entry name" value="NUDIX_hydrolase-like_dom_sf"/>
</dbReference>
<dbReference type="PROSITE" id="PS51462">
    <property type="entry name" value="NUDIX"/>
    <property type="match status" value="1"/>
</dbReference>
<dbReference type="GO" id="GO:0006167">
    <property type="term" value="P:AMP biosynthetic process"/>
    <property type="evidence" value="ECO:0007669"/>
    <property type="project" value="TreeGrafter"/>
</dbReference>
<gene>
    <name evidence="3" type="ORF">UV58_C0010G0025</name>
</gene>
<comment type="caution">
    <text evidence="3">The sequence shown here is derived from an EMBL/GenBank/DDBJ whole genome shotgun (WGS) entry which is preliminary data.</text>
</comment>
<evidence type="ECO:0000259" key="2">
    <source>
        <dbReference type="PROSITE" id="PS51462"/>
    </source>
</evidence>
<evidence type="ECO:0000313" key="4">
    <source>
        <dbReference type="Proteomes" id="UP000034810"/>
    </source>
</evidence>
<reference evidence="3 4" key="1">
    <citation type="journal article" date="2015" name="Nature">
        <title>rRNA introns, odd ribosomes, and small enigmatic genomes across a large radiation of phyla.</title>
        <authorList>
            <person name="Brown C.T."/>
            <person name="Hug L.A."/>
            <person name="Thomas B.C."/>
            <person name="Sharon I."/>
            <person name="Castelle C.J."/>
            <person name="Singh A."/>
            <person name="Wilkins M.J."/>
            <person name="Williams K.H."/>
            <person name="Banfield J.F."/>
        </authorList>
    </citation>
    <scope>NUCLEOTIDE SEQUENCE [LARGE SCALE GENOMIC DNA]</scope>
</reference>
<dbReference type="PANTHER" id="PTHR21340">
    <property type="entry name" value="DIADENOSINE 5,5-P1,P4-TETRAPHOSPHATE PYROPHOSPHOHYDROLASE MUTT"/>
    <property type="match status" value="1"/>
</dbReference>
<evidence type="ECO:0000256" key="1">
    <source>
        <dbReference type="ARBA" id="ARBA00022801"/>
    </source>
</evidence>
<proteinExistence type="predicted"/>
<dbReference type="PANTHER" id="PTHR21340:SF7">
    <property type="entry name" value="NUDIX HYDROLASE DOMAIN-CONTAINING PROTEIN"/>
    <property type="match status" value="1"/>
</dbReference>
<dbReference type="PROSITE" id="PS00893">
    <property type="entry name" value="NUDIX_BOX"/>
    <property type="match status" value="1"/>
</dbReference>
<organism evidence="3 4">
    <name type="scientific">Candidatus Wolfebacteria bacterium GW2011_GWC1_43_10</name>
    <dbReference type="NCBI Taxonomy" id="1619011"/>
    <lineage>
        <taxon>Bacteria</taxon>
        <taxon>Candidatus Wolfeibacteriota</taxon>
    </lineage>
</organism>
<accession>A0A0G1C9R9</accession>
<protein>
    <submittedName>
        <fullName evidence="3">NUDIX hydrolase</fullName>
    </submittedName>
</protein>
<dbReference type="Pfam" id="PF00293">
    <property type="entry name" value="NUDIX"/>
    <property type="match status" value="1"/>
</dbReference>
<dbReference type="GO" id="GO:0004081">
    <property type="term" value="F:bis(5'-nucleosyl)-tetraphosphatase (asymmetrical) activity"/>
    <property type="evidence" value="ECO:0007669"/>
    <property type="project" value="TreeGrafter"/>
</dbReference>
<feature type="domain" description="Nudix hydrolase" evidence="2">
    <location>
        <begin position="1"/>
        <end position="150"/>
    </location>
</feature>
<dbReference type="InterPro" id="IPR051325">
    <property type="entry name" value="Nudix_hydrolase_domain"/>
</dbReference>
<dbReference type="InterPro" id="IPR000086">
    <property type="entry name" value="NUDIX_hydrolase_dom"/>
</dbReference>
<dbReference type="GO" id="GO:0006754">
    <property type="term" value="P:ATP biosynthetic process"/>
    <property type="evidence" value="ECO:0007669"/>
    <property type="project" value="TreeGrafter"/>
</dbReference>
<keyword evidence="1 3" id="KW-0378">Hydrolase</keyword>